<feature type="compositionally biased region" description="Basic and acidic residues" evidence="1">
    <location>
        <begin position="193"/>
        <end position="203"/>
    </location>
</feature>
<dbReference type="Proteomes" id="UP000887226">
    <property type="component" value="Unassembled WGS sequence"/>
</dbReference>
<feature type="region of interest" description="Disordered" evidence="1">
    <location>
        <begin position="1222"/>
        <end position="1307"/>
    </location>
</feature>
<comment type="caution">
    <text evidence="3">The sequence shown here is derived from an EMBL/GenBank/DDBJ whole genome shotgun (WGS) entry which is preliminary data.</text>
</comment>
<feature type="domain" description="PhoD-like phosphatase" evidence="2">
    <location>
        <begin position="1065"/>
        <end position="1228"/>
    </location>
</feature>
<feature type="compositionally biased region" description="Basic and acidic residues" evidence="1">
    <location>
        <begin position="93"/>
        <end position="113"/>
    </location>
</feature>
<feature type="region of interest" description="Disordered" evidence="1">
    <location>
        <begin position="1"/>
        <end position="317"/>
    </location>
</feature>
<feature type="compositionally biased region" description="Pro residues" evidence="1">
    <location>
        <begin position="119"/>
        <end position="129"/>
    </location>
</feature>
<dbReference type="InterPro" id="IPR029052">
    <property type="entry name" value="Metallo-depent_PP-like"/>
</dbReference>
<dbReference type="InterPro" id="IPR043904">
    <property type="entry name" value="PhoD_2-like"/>
</dbReference>
<feature type="compositionally biased region" description="Basic and acidic residues" evidence="1">
    <location>
        <begin position="274"/>
        <end position="300"/>
    </location>
</feature>
<organism evidence="3 4">
    <name type="scientific">Calycina marina</name>
    <dbReference type="NCBI Taxonomy" id="1763456"/>
    <lineage>
        <taxon>Eukaryota</taxon>
        <taxon>Fungi</taxon>
        <taxon>Dikarya</taxon>
        <taxon>Ascomycota</taxon>
        <taxon>Pezizomycotina</taxon>
        <taxon>Leotiomycetes</taxon>
        <taxon>Helotiales</taxon>
        <taxon>Pezizellaceae</taxon>
        <taxon>Calycina</taxon>
    </lineage>
</organism>
<keyword evidence="4" id="KW-1185">Reference proteome</keyword>
<dbReference type="SUPFAM" id="SSF56300">
    <property type="entry name" value="Metallo-dependent phosphatases"/>
    <property type="match status" value="1"/>
</dbReference>
<dbReference type="PANTHER" id="PTHR46689">
    <property type="entry name" value="MEMBRANE PROTEIN, PUTATIVE-RELATED"/>
    <property type="match status" value="1"/>
</dbReference>
<dbReference type="PANTHER" id="PTHR46689:SF1">
    <property type="entry name" value="PHOD-LIKE PHOSPHATASE DOMAIN-CONTAINING PROTEIN"/>
    <property type="match status" value="1"/>
</dbReference>
<dbReference type="Gene3D" id="3.60.21.70">
    <property type="entry name" value="PhoD-like phosphatase"/>
    <property type="match status" value="1"/>
</dbReference>
<dbReference type="InterPro" id="IPR038607">
    <property type="entry name" value="PhoD-like_sf"/>
</dbReference>
<dbReference type="GO" id="GO:0016020">
    <property type="term" value="C:membrane"/>
    <property type="evidence" value="ECO:0007669"/>
    <property type="project" value="TreeGrafter"/>
</dbReference>
<gene>
    <name evidence="3" type="ORF">BJ878DRAFT_496693</name>
</gene>
<dbReference type="InterPro" id="IPR018946">
    <property type="entry name" value="PhoD-like_MPP"/>
</dbReference>
<feature type="region of interest" description="Disordered" evidence="1">
    <location>
        <begin position="1324"/>
        <end position="1404"/>
    </location>
</feature>
<feature type="compositionally biased region" description="Basic and acidic residues" evidence="1">
    <location>
        <begin position="218"/>
        <end position="245"/>
    </location>
</feature>
<feature type="compositionally biased region" description="Polar residues" evidence="1">
    <location>
        <begin position="32"/>
        <end position="71"/>
    </location>
</feature>
<reference evidence="3" key="1">
    <citation type="journal article" date="2021" name="IMA Fungus">
        <title>Genomic characterization of three marine fungi, including Emericellopsis atlantica sp. nov. with signatures of a generalist lifestyle and marine biomass degradation.</title>
        <authorList>
            <person name="Hagestad O.C."/>
            <person name="Hou L."/>
            <person name="Andersen J.H."/>
            <person name="Hansen E.H."/>
            <person name="Altermark B."/>
            <person name="Li C."/>
            <person name="Kuhnert E."/>
            <person name="Cox R.J."/>
            <person name="Crous P.W."/>
            <person name="Spatafora J.W."/>
            <person name="Lail K."/>
            <person name="Amirebrahimi M."/>
            <person name="Lipzen A."/>
            <person name="Pangilinan J."/>
            <person name="Andreopoulos W."/>
            <person name="Hayes R.D."/>
            <person name="Ng V."/>
            <person name="Grigoriev I.V."/>
            <person name="Jackson S.A."/>
            <person name="Sutton T.D.S."/>
            <person name="Dobson A.D.W."/>
            <person name="Rama T."/>
        </authorList>
    </citation>
    <scope>NUCLEOTIDE SEQUENCE</scope>
    <source>
        <strain evidence="3">TRa3180A</strain>
    </source>
</reference>
<feature type="region of interest" description="Disordered" evidence="1">
    <location>
        <begin position="386"/>
        <end position="420"/>
    </location>
</feature>
<dbReference type="CDD" id="cd07389">
    <property type="entry name" value="MPP_PhoD"/>
    <property type="match status" value="1"/>
</dbReference>
<feature type="region of interest" description="Disordered" evidence="1">
    <location>
        <begin position="1485"/>
        <end position="1521"/>
    </location>
</feature>
<evidence type="ECO:0000256" key="1">
    <source>
        <dbReference type="SAM" id="MobiDB-lite"/>
    </source>
</evidence>
<feature type="compositionally biased region" description="Polar residues" evidence="1">
    <location>
        <begin position="1372"/>
        <end position="1383"/>
    </location>
</feature>
<evidence type="ECO:0000313" key="4">
    <source>
        <dbReference type="Proteomes" id="UP000887226"/>
    </source>
</evidence>
<name>A0A9P7Z6I4_9HELO</name>
<feature type="compositionally biased region" description="Basic and acidic residues" evidence="1">
    <location>
        <begin position="1234"/>
        <end position="1244"/>
    </location>
</feature>
<evidence type="ECO:0000259" key="2">
    <source>
        <dbReference type="Pfam" id="PF19050"/>
    </source>
</evidence>
<proteinExistence type="predicted"/>
<feature type="compositionally biased region" description="Acidic residues" evidence="1">
    <location>
        <begin position="1337"/>
        <end position="1348"/>
    </location>
</feature>
<feature type="region of interest" description="Disordered" evidence="1">
    <location>
        <begin position="439"/>
        <end position="463"/>
    </location>
</feature>
<dbReference type="Pfam" id="PF19050">
    <property type="entry name" value="PhoD_2"/>
    <property type="match status" value="2"/>
</dbReference>
<feature type="domain" description="PhoD-like phosphatase" evidence="2">
    <location>
        <begin position="798"/>
        <end position="1057"/>
    </location>
</feature>
<feature type="compositionally biased region" description="Polar residues" evidence="1">
    <location>
        <begin position="1275"/>
        <end position="1291"/>
    </location>
</feature>
<dbReference type="EMBL" id="MU253801">
    <property type="protein sequence ID" value="KAG9246518.1"/>
    <property type="molecule type" value="Genomic_DNA"/>
</dbReference>
<accession>A0A9P7Z6I4</accession>
<protein>
    <recommendedName>
        <fullName evidence="2">PhoD-like phosphatase domain-containing protein</fullName>
    </recommendedName>
</protein>
<feature type="compositionally biased region" description="Basic and acidic residues" evidence="1">
    <location>
        <begin position="149"/>
        <end position="176"/>
    </location>
</feature>
<dbReference type="OrthoDB" id="9999821at2759"/>
<evidence type="ECO:0000313" key="3">
    <source>
        <dbReference type="EMBL" id="KAG9246518.1"/>
    </source>
</evidence>
<sequence>MAYYGEMPAPKVHRGNILKQNTDREPQKVSLPVSNNPRLERLSGQSSNGQDRLSTQTGDSQSPFVSPTDSSFGVDGLAPRPVSYKQAGGSTEYNKDYLDKRRQREARQRNHEVYDDEPPPSAPDVPRAPPLSYKQPYPGGSSGPNRARSARDPNDRYYEERAEAFRRESKGKDIARGEIYNNPQSRKGSVSEAEAKRSREWAADRSPLQRLELTLDSITKEEKRARIEEAEQRLQEGKSRREGAERLNQNNVRFRNRPVVKGPDVSQPDVASLPEKRAAPISNTREREPARKVSTRERPPQHLGITTIPRNGTNRDHRAEPDIVSLRSAKEATPQRANSLRGPAAVAAVNGAAVAGLGRSPSNKLRKDPPGDPWHNIQVEAKNIRTINPISPRDKKFPPIPAAAKQPSYQQSNYDSETDSDLDFEVKPVHRGNMRKVRQLTGEDTVGHPQRSASVSQPRGPANAVTAIGRSNSQRVPGKVPSDAAAGAKDPLAAQHRDRHFASILHHRDEDVSGQTVYTPIRRLDEWKKGGAVLLDRSMLDLDAIEKTEAEKDRAWWEAGNKTQRRQSTTSQQRRAEAYNGEYENSAAPTRFKPRIFLRSGPLLRYCGLRQEKKQGRIPKDAPRPSREIWRGSVMIVTQDDQSSYELVPTLRLFVQPMDLIPPPPEQVKGEMEDVAPQYIDPIAGLPKVGRDGRTLYIRPVDHLEEGRDVSKLESDEGLFEMQPRPVDGDEKLKSPFRSHVSGEQVGKYKEIRGFRLHAERGVTFWKFNIEIELRQKQQRIAYRINRGPATGFWVPARDQAMNIMFHSCNGFSAGVDSNTFNGPDPMWRDVLNTHQTQPFHVMLGGGDQIYNDCVQLETTLFREWTQIPANHQHQKLHHPFTAELQNELETFYLNRYSMWFSQGLFGVAVSQIPMINIFDDHDIYDGFGSYSDYYMKSPVISGLGAVAFKYYMLFQHQTSVDEGEETEPSWILGADPGPYIPELSRSIFTFLGRSVAFLGLDCRTERMYDEVVSPETYDRVFARLMSEIQKGETKHLIVLLGVPVAYPRMVWLENILTSRLMEPVKAMSRAGLFGKKLLNHLDGGVEILDDLDDHWTAKHHKDERHFFIEELQDLAAEKSVRVTILGGDVHLAAIGQFYSSPKLEIPKDRDHRYMPNIISSAIVNTPPPDTLADLLNKRNKVHHLDEMTDENMIPIFTHDVTGKPRNNKRLLNRRNWCSIREYNPELTPPPTPEEQHFKEERTPPPKRGGLRHLSTSARGPNYRPDAAATDRPPVSNTSFFTRRPSISSRRGSTDSERPGVLTRTLSLTRKDFMPASLFRLGSKKRRDDNINGYGSESEDDAYTDDDATPPQRSGLRGGGGDDVDDNYFPRMSQSQPRNGNNHTTKKSSLEVATSRDESVSPRRQTFHRIPTGLSTKQLKRGGHDVNLEGGLDICLNVEVNQRDPAGITVPYRLLVPQLWYEGEKEGMHAKKMRGGMKRWLRFTNGGGKRWKDEGDGSEEEYEDEDRRGGSLDVIRGGGVG</sequence>